<evidence type="ECO:0000256" key="1">
    <source>
        <dbReference type="ARBA" id="ARBA00022884"/>
    </source>
</evidence>
<dbReference type="Pfam" id="PF00076">
    <property type="entry name" value="RRM_1"/>
    <property type="match status" value="1"/>
</dbReference>
<feature type="region of interest" description="Disordered" evidence="3">
    <location>
        <begin position="1"/>
        <end position="37"/>
    </location>
</feature>
<dbReference type="PROSITE" id="PS50102">
    <property type="entry name" value="RRM"/>
    <property type="match status" value="2"/>
</dbReference>
<accession>A0A8H7V4W5</accession>
<keyword evidence="1 2" id="KW-0694">RNA-binding</keyword>
<dbReference type="SUPFAM" id="SSF54928">
    <property type="entry name" value="RNA-binding domain, RBD"/>
    <property type="match status" value="2"/>
</dbReference>
<name>A0A8H7V4W5_9FUNG</name>
<evidence type="ECO:0000256" key="3">
    <source>
        <dbReference type="SAM" id="MobiDB-lite"/>
    </source>
</evidence>
<comment type="caution">
    <text evidence="5">The sequence shown here is derived from an EMBL/GenBank/DDBJ whole genome shotgun (WGS) entry which is preliminary data.</text>
</comment>
<dbReference type="PANTHER" id="PTHR10501">
    <property type="entry name" value="U1 SMALL NUCLEAR RIBONUCLEOPROTEIN A/U2 SMALL NUCLEAR RIBONUCLEOPROTEIN B"/>
    <property type="match status" value="1"/>
</dbReference>
<feature type="compositionally biased region" description="Low complexity" evidence="3">
    <location>
        <begin position="13"/>
        <end position="37"/>
    </location>
</feature>
<proteinExistence type="predicted"/>
<protein>
    <recommendedName>
        <fullName evidence="4">RRM domain-containing protein</fullName>
    </recommendedName>
</protein>
<dbReference type="InterPro" id="IPR035979">
    <property type="entry name" value="RBD_domain_sf"/>
</dbReference>
<dbReference type="EMBL" id="JAEPRD010000051">
    <property type="protein sequence ID" value="KAG2203468.1"/>
    <property type="molecule type" value="Genomic_DNA"/>
</dbReference>
<feature type="domain" description="RRM" evidence="4">
    <location>
        <begin position="45"/>
        <end position="138"/>
    </location>
</feature>
<sequence>MTSDTSELRGMHPSIPSPSSNVNPSCNTSLSGSPSLPSLSTDDVTTIFVVGFPDDLQEREFQNMFMFSKGFEAASLKWHCKDQQEDQDMFNTVLNKKQMIGFARFRTRHEANEAANEMNGKKIDTEKGSILKVEMAKKNLHIKRSVPLSSVFLPEPSSSPMSILSRTVTHPQQESQANIAEDYESFSPLPSDLLSPEKEYKDPFSLHHEIATPTFFGDALFCIRSQSFDSRNIYNGDMHPFQLFAKSSFSEAEAEYSSSQQEQTGYFHHAATEDLMGGGGGRKSSMKTHHIERSTSISSACFRAMNNSADQNPPCNTLYVGNLPPATSEDELRSLFSQCEGYKRMCFRAKPQGPMCFVEFEDVVYATQAMSEHQAHLLSNSVKGGIRLSFSKNPLFIKPNKEAGISYSFKQMGTALLADL</sequence>
<evidence type="ECO:0000313" key="6">
    <source>
        <dbReference type="Proteomes" id="UP000603453"/>
    </source>
</evidence>
<evidence type="ECO:0000313" key="5">
    <source>
        <dbReference type="EMBL" id="KAG2203468.1"/>
    </source>
</evidence>
<evidence type="ECO:0000256" key="2">
    <source>
        <dbReference type="PROSITE-ProRule" id="PRU00176"/>
    </source>
</evidence>
<keyword evidence="6" id="KW-1185">Reference proteome</keyword>
<reference evidence="5" key="1">
    <citation type="submission" date="2020-12" db="EMBL/GenBank/DDBJ databases">
        <title>Metabolic potential, ecology and presence of endohyphal bacteria is reflected in genomic diversity of Mucoromycotina.</title>
        <authorList>
            <person name="Muszewska A."/>
            <person name="Okrasinska A."/>
            <person name="Steczkiewicz K."/>
            <person name="Drgas O."/>
            <person name="Orlowska M."/>
            <person name="Perlinska-Lenart U."/>
            <person name="Aleksandrzak-Piekarczyk T."/>
            <person name="Szatraj K."/>
            <person name="Zielenkiewicz U."/>
            <person name="Pilsyk S."/>
            <person name="Malc E."/>
            <person name="Mieczkowski P."/>
            <person name="Kruszewska J.S."/>
            <person name="Biernat P."/>
            <person name="Pawlowska J."/>
        </authorList>
    </citation>
    <scope>NUCLEOTIDE SEQUENCE</scope>
    <source>
        <strain evidence="5">WA0000017839</strain>
    </source>
</reference>
<feature type="domain" description="RRM" evidence="4">
    <location>
        <begin position="316"/>
        <end position="393"/>
    </location>
</feature>
<dbReference type="InterPro" id="IPR012677">
    <property type="entry name" value="Nucleotide-bd_a/b_plait_sf"/>
</dbReference>
<dbReference type="OrthoDB" id="431169at2759"/>
<dbReference type="SMART" id="SM00360">
    <property type="entry name" value="RRM"/>
    <property type="match status" value="2"/>
</dbReference>
<dbReference type="AlphaFoldDB" id="A0A8H7V4W5"/>
<dbReference type="GO" id="GO:0003723">
    <property type="term" value="F:RNA binding"/>
    <property type="evidence" value="ECO:0007669"/>
    <property type="project" value="UniProtKB-UniRule"/>
</dbReference>
<organism evidence="5 6">
    <name type="scientific">Mucor saturninus</name>
    <dbReference type="NCBI Taxonomy" id="64648"/>
    <lineage>
        <taxon>Eukaryota</taxon>
        <taxon>Fungi</taxon>
        <taxon>Fungi incertae sedis</taxon>
        <taxon>Mucoromycota</taxon>
        <taxon>Mucoromycotina</taxon>
        <taxon>Mucoromycetes</taxon>
        <taxon>Mucorales</taxon>
        <taxon>Mucorineae</taxon>
        <taxon>Mucoraceae</taxon>
        <taxon>Mucor</taxon>
    </lineage>
</organism>
<gene>
    <name evidence="5" type="ORF">INT47_008195</name>
</gene>
<feature type="compositionally biased region" description="Basic and acidic residues" evidence="3">
    <location>
        <begin position="1"/>
        <end position="10"/>
    </location>
</feature>
<dbReference type="Gene3D" id="3.30.70.330">
    <property type="match status" value="2"/>
</dbReference>
<dbReference type="Proteomes" id="UP000603453">
    <property type="component" value="Unassembled WGS sequence"/>
</dbReference>
<evidence type="ECO:0000259" key="4">
    <source>
        <dbReference type="PROSITE" id="PS50102"/>
    </source>
</evidence>
<dbReference type="InterPro" id="IPR000504">
    <property type="entry name" value="RRM_dom"/>
</dbReference>
<dbReference type="CDD" id="cd12245">
    <property type="entry name" value="RRM_scw1_like"/>
    <property type="match status" value="1"/>
</dbReference>